<proteinExistence type="predicted"/>
<organism evidence="2 3">
    <name type="scientific">Mikania micrantha</name>
    <name type="common">bitter vine</name>
    <dbReference type="NCBI Taxonomy" id="192012"/>
    <lineage>
        <taxon>Eukaryota</taxon>
        <taxon>Viridiplantae</taxon>
        <taxon>Streptophyta</taxon>
        <taxon>Embryophyta</taxon>
        <taxon>Tracheophyta</taxon>
        <taxon>Spermatophyta</taxon>
        <taxon>Magnoliopsida</taxon>
        <taxon>eudicotyledons</taxon>
        <taxon>Gunneridae</taxon>
        <taxon>Pentapetalae</taxon>
        <taxon>asterids</taxon>
        <taxon>campanulids</taxon>
        <taxon>Asterales</taxon>
        <taxon>Asteraceae</taxon>
        <taxon>Asteroideae</taxon>
        <taxon>Heliantheae alliance</taxon>
        <taxon>Eupatorieae</taxon>
        <taxon>Mikania</taxon>
    </lineage>
</organism>
<feature type="compositionally biased region" description="Basic and acidic residues" evidence="1">
    <location>
        <begin position="22"/>
        <end position="32"/>
    </location>
</feature>
<sequence>MCRASEDVRLNQNPQMRVPTEGLDRNRDGDDRMTWWPKEGWPANGKVIGECWVANEGLPKGLAANEAALAE</sequence>
<evidence type="ECO:0000313" key="2">
    <source>
        <dbReference type="EMBL" id="KAD4179830.1"/>
    </source>
</evidence>
<gene>
    <name evidence="2" type="ORF">E3N88_28421</name>
</gene>
<protein>
    <submittedName>
        <fullName evidence="2">Uncharacterized protein</fullName>
    </submittedName>
</protein>
<dbReference type="Proteomes" id="UP000326396">
    <property type="component" value="Linkage Group LG4"/>
</dbReference>
<name>A0A5N6N0L4_9ASTR</name>
<accession>A0A5N6N0L4</accession>
<feature type="region of interest" description="Disordered" evidence="1">
    <location>
        <begin position="1"/>
        <end position="32"/>
    </location>
</feature>
<evidence type="ECO:0000256" key="1">
    <source>
        <dbReference type="SAM" id="MobiDB-lite"/>
    </source>
</evidence>
<keyword evidence="3" id="KW-1185">Reference proteome</keyword>
<reference evidence="2 3" key="1">
    <citation type="submission" date="2019-05" db="EMBL/GenBank/DDBJ databases">
        <title>Mikania micrantha, genome provides insights into the molecular mechanism of rapid growth.</title>
        <authorList>
            <person name="Liu B."/>
        </authorList>
    </citation>
    <scope>NUCLEOTIDE SEQUENCE [LARGE SCALE GENOMIC DNA]</scope>
    <source>
        <strain evidence="2">NLD-2019</strain>
        <tissue evidence="2">Leaf</tissue>
    </source>
</reference>
<comment type="caution">
    <text evidence="2">The sequence shown here is derived from an EMBL/GenBank/DDBJ whole genome shotgun (WGS) entry which is preliminary data.</text>
</comment>
<dbReference type="EMBL" id="SZYD01000014">
    <property type="protein sequence ID" value="KAD4179830.1"/>
    <property type="molecule type" value="Genomic_DNA"/>
</dbReference>
<evidence type="ECO:0000313" key="3">
    <source>
        <dbReference type="Proteomes" id="UP000326396"/>
    </source>
</evidence>
<dbReference type="AlphaFoldDB" id="A0A5N6N0L4"/>